<proteinExistence type="predicted"/>
<name>A0A8H4K746_9HYPO</name>
<accession>A0A8H4K746</accession>
<dbReference type="EMBL" id="JAADYS010003587">
    <property type="protein sequence ID" value="KAF4445930.1"/>
    <property type="molecule type" value="Genomic_DNA"/>
</dbReference>
<evidence type="ECO:0000256" key="1">
    <source>
        <dbReference type="SAM" id="MobiDB-lite"/>
    </source>
</evidence>
<evidence type="ECO:0000313" key="3">
    <source>
        <dbReference type="Proteomes" id="UP000554235"/>
    </source>
</evidence>
<dbReference type="AlphaFoldDB" id="A0A8H4K746"/>
<reference evidence="2 3" key="1">
    <citation type="submission" date="2020-01" db="EMBL/GenBank/DDBJ databases">
        <title>Identification and distribution of gene clusters putatively required for synthesis of sphingolipid metabolism inhibitors in phylogenetically diverse species of the filamentous fungus Fusarium.</title>
        <authorList>
            <person name="Kim H.-S."/>
            <person name="Busman M."/>
            <person name="Brown D.W."/>
            <person name="Divon H."/>
            <person name="Uhlig S."/>
            <person name="Proctor R.H."/>
        </authorList>
    </citation>
    <scope>NUCLEOTIDE SEQUENCE [LARGE SCALE GENOMIC DNA]</scope>
    <source>
        <strain evidence="2 3">NRRL 20459</strain>
    </source>
</reference>
<dbReference type="Proteomes" id="UP000554235">
    <property type="component" value="Unassembled WGS sequence"/>
</dbReference>
<protein>
    <submittedName>
        <fullName evidence="2">Uncharacterized protein</fullName>
    </submittedName>
</protein>
<sequence>MSKLTGPGTLAQPATNPTVSYVHQAPRTPGSPAPHITYHPAPTAAISTPPPPPAATPSHISQEQDNDKKDDDRSRRRRHRRSRRGKAATQQVVEQIASYDAAPVFQTPPGVQAVQSVAMQAQTQDQAQANAAAIGRATAIAM</sequence>
<feature type="compositionally biased region" description="Basic residues" evidence="1">
    <location>
        <begin position="75"/>
        <end position="86"/>
    </location>
</feature>
<feature type="compositionally biased region" description="Polar residues" evidence="1">
    <location>
        <begin position="12"/>
        <end position="21"/>
    </location>
</feature>
<feature type="non-terminal residue" evidence="2">
    <location>
        <position position="1"/>
    </location>
</feature>
<feature type="region of interest" description="Disordered" evidence="1">
    <location>
        <begin position="1"/>
        <end position="92"/>
    </location>
</feature>
<organism evidence="2 3">
    <name type="scientific">Fusarium albosuccineum</name>
    <dbReference type="NCBI Taxonomy" id="1237068"/>
    <lineage>
        <taxon>Eukaryota</taxon>
        <taxon>Fungi</taxon>
        <taxon>Dikarya</taxon>
        <taxon>Ascomycota</taxon>
        <taxon>Pezizomycotina</taxon>
        <taxon>Sordariomycetes</taxon>
        <taxon>Hypocreomycetidae</taxon>
        <taxon>Hypocreales</taxon>
        <taxon>Nectriaceae</taxon>
        <taxon>Fusarium</taxon>
        <taxon>Fusarium decemcellulare species complex</taxon>
    </lineage>
</organism>
<gene>
    <name evidence="2" type="ORF">FALBO_17135</name>
</gene>
<keyword evidence="3" id="KW-1185">Reference proteome</keyword>
<feature type="compositionally biased region" description="Basic and acidic residues" evidence="1">
    <location>
        <begin position="65"/>
        <end position="74"/>
    </location>
</feature>
<comment type="caution">
    <text evidence="2">The sequence shown here is derived from an EMBL/GenBank/DDBJ whole genome shotgun (WGS) entry which is preliminary data.</text>
</comment>
<evidence type="ECO:0000313" key="2">
    <source>
        <dbReference type="EMBL" id="KAF4445930.1"/>
    </source>
</evidence>